<keyword evidence="1" id="KW-0175">Coiled coil</keyword>
<dbReference type="EMBL" id="CP001804">
    <property type="protein sequence ID" value="ACY15900.1"/>
    <property type="molecule type" value="Genomic_DNA"/>
</dbReference>
<feature type="coiled-coil region" evidence="1">
    <location>
        <begin position="7"/>
        <end position="58"/>
    </location>
</feature>
<gene>
    <name evidence="4" type="ordered locus">Hoch_3398</name>
</gene>
<keyword evidence="5" id="KW-1185">Reference proteome</keyword>
<protein>
    <submittedName>
        <fullName evidence="4">Uncharacterized protein</fullName>
    </submittedName>
</protein>
<keyword evidence="3" id="KW-0812">Transmembrane</keyword>
<evidence type="ECO:0000256" key="2">
    <source>
        <dbReference type="SAM" id="MobiDB-lite"/>
    </source>
</evidence>
<evidence type="ECO:0000313" key="4">
    <source>
        <dbReference type="EMBL" id="ACY15900.1"/>
    </source>
</evidence>
<proteinExistence type="predicted"/>
<dbReference type="HOGENOM" id="CLU_1287343_0_0_7"/>
<dbReference type="OrthoDB" id="9814057at2"/>
<dbReference type="RefSeq" id="WP_012828500.1">
    <property type="nucleotide sequence ID" value="NC_013440.1"/>
</dbReference>
<feature type="region of interest" description="Disordered" evidence="2">
    <location>
        <begin position="182"/>
        <end position="214"/>
    </location>
</feature>
<keyword evidence="3" id="KW-0472">Membrane</keyword>
<evidence type="ECO:0000313" key="5">
    <source>
        <dbReference type="Proteomes" id="UP000001880"/>
    </source>
</evidence>
<dbReference type="eggNOG" id="ENOG5033EJ9">
    <property type="taxonomic scope" value="Bacteria"/>
</dbReference>
<evidence type="ECO:0000256" key="3">
    <source>
        <dbReference type="SAM" id="Phobius"/>
    </source>
</evidence>
<dbReference type="Proteomes" id="UP000001880">
    <property type="component" value="Chromosome"/>
</dbReference>
<dbReference type="AlphaFoldDB" id="D0LV59"/>
<feature type="compositionally biased region" description="Basic and acidic residues" evidence="2">
    <location>
        <begin position="192"/>
        <end position="214"/>
    </location>
</feature>
<dbReference type="KEGG" id="hoh:Hoch_3398"/>
<evidence type="ECO:0000256" key="1">
    <source>
        <dbReference type="SAM" id="Coils"/>
    </source>
</evidence>
<accession>D0LV59</accession>
<keyword evidence="3" id="KW-1133">Transmembrane helix</keyword>
<reference evidence="4 5" key="1">
    <citation type="journal article" date="2010" name="Stand. Genomic Sci.">
        <title>Complete genome sequence of Haliangium ochraceum type strain (SMP-2).</title>
        <authorList>
            <consortium name="US DOE Joint Genome Institute (JGI-PGF)"/>
            <person name="Ivanova N."/>
            <person name="Daum C."/>
            <person name="Lang E."/>
            <person name="Abt B."/>
            <person name="Kopitz M."/>
            <person name="Saunders E."/>
            <person name="Lapidus A."/>
            <person name="Lucas S."/>
            <person name="Glavina Del Rio T."/>
            <person name="Nolan M."/>
            <person name="Tice H."/>
            <person name="Copeland A."/>
            <person name="Cheng J.F."/>
            <person name="Chen F."/>
            <person name="Bruce D."/>
            <person name="Goodwin L."/>
            <person name="Pitluck S."/>
            <person name="Mavromatis K."/>
            <person name="Pati A."/>
            <person name="Mikhailova N."/>
            <person name="Chen A."/>
            <person name="Palaniappan K."/>
            <person name="Land M."/>
            <person name="Hauser L."/>
            <person name="Chang Y.J."/>
            <person name="Jeffries C.D."/>
            <person name="Detter J.C."/>
            <person name="Brettin T."/>
            <person name="Rohde M."/>
            <person name="Goker M."/>
            <person name="Bristow J."/>
            <person name="Markowitz V."/>
            <person name="Eisen J.A."/>
            <person name="Hugenholtz P."/>
            <person name="Kyrpides N.C."/>
            <person name="Klenk H.P."/>
        </authorList>
    </citation>
    <scope>NUCLEOTIDE SEQUENCE [LARGE SCALE GENOMIC DNA]</scope>
    <source>
        <strain evidence="5">DSM 14365 / CIP 107738 / JCM 11303 / AJ 13395 / SMP-2</strain>
    </source>
</reference>
<name>D0LV59_HALO1</name>
<feature type="transmembrane region" description="Helical" evidence="3">
    <location>
        <begin position="149"/>
        <end position="170"/>
    </location>
</feature>
<organism evidence="4 5">
    <name type="scientific">Haliangium ochraceum (strain DSM 14365 / JCM 11303 / SMP-2)</name>
    <dbReference type="NCBI Taxonomy" id="502025"/>
    <lineage>
        <taxon>Bacteria</taxon>
        <taxon>Pseudomonadati</taxon>
        <taxon>Myxococcota</taxon>
        <taxon>Polyangia</taxon>
        <taxon>Haliangiales</taxon>
        <taxon>Kofleriaceae</taxon>
        <taxon>Haliangium</taxon>
    </lineage>
</organism>
<sequence>MSYRDDVQALTMRHAALEQELSALRDRVAKLDELRPRMQELERQLSACTRDINEVQARTRPPSLLSQVRVASPCGEDWELMTGDERVRHCGRCDKDVYNLSGMPADAAEALLREAGEPLCVRFYRRADGTLLSGDCSVGARKRRRRKGVVAAILAGAAAVGAIAAVDAAVSMERAEEHELFQGGLVAPPELPQRHELDHDAERTRGADGRRDRE</sequence>